<evidence type="ECO:0000313" key="2">
    <source>
        <dbReference type="Proteomes" id="UP001433872"/>
    </source>
</evidence>
<protein>
    <submittedName>
        <fullName evidence="1">Uncharacterized protein</fullName>
    </submittedName>
</protein>
<proteinExistence type="predicted"/>
<organism evidence="1 2">
    <name type="scientific">Pseudomonas phage vB_PpuM-KoPa-4</name>
    <dbReference type="NCBI Taxonomy" id="3132618"/>
    <lineage>
        <taxon>Viruses</taxon>
        <taxon>Duplodnaviria</taxon>
        <taxon>Heunggongvirae</taxon>
        <taxon>Uroviricota</taxon>
        <taxon>Caudoviricetes</taxon>
        <taxon>Vandenendeviridae</taxon>
        <taxon>Gorskivirinae</taxon>
        <taxon>Tartuvirus</taxon>
        <taxon>Tartuvirus kopa4</taxon>
    </lineage>
</organism>
<name>A0AAX4MZ89_9CAUD</name>
<accession>A0AAX4MZ89</accession>
<evidence type="ECO:0000313" key="1">
    <source>
        <dbReference type="EMBL" id="WYV99326.1"/>
    </source>
</evidence>
<dbReference type="Proteomes" id="UP001433872">
    <property type="component" value="Segment"/>
</dbReference>
<sequence length="55" mass="6525">MKPKYTPGGWMHYVARAKQLLDLKDSDTLEYHQYKVLLRNYINGKDVEIALEELK</sequence>
<reference evidence="1" key="1">
    <citation type="submission" date="2024-03" db="EMBL/GenBank/DDBJ databases">
        <title>Isolation and characterization of a phage collection against Pseudomonas putida.</title>
        <authorList>
            <person name="Brauer A."/>
            <person name="Rosendahl S."/>
            <person name="Kangsep A."/>
            <person name="Rikberg R."/>
            <person name="Lewanczyk A.C."/>
            <person name="Horak R."/>
            <person name="Tamman H."/>
        </authorList>
    </citation>
    <scope>NUCLEOTIDE SEQUENCE</scope>
</reference>
<keyword evidence="2" id="KW-1185">Reference proteome</keyword>
<gene>
    <name evidence="1" type="ORF">KoPa4_00158</name>
</gene>
<dbReference type="EMBL" id="PP496414">
    <property type="protein sequence ID" value="WYV99326.1"/>
    <property type="molecule type" value="Genomic_DNA"/>
</dbReference>